<dbReference type="PANTHER" id="PTHR31273:SF0">
    <property type="entry name" value="PHOSPHOKETOLASE-RELATED"/>
    <property type="match status" value="1"/>
</dbReference>
<dbReference type="InterPro" id="IPR005593">
    <property type="entry name" value="Xul5P/Fru6P_PKetolase"/>
</dbReference>
<dbReference type="PROSITE" id="PS60003">
    <property type="entry name" value="PHOSPHOKETOLASE_2"/>
    <property type="match status" value="1"/>
</dbReference>
<dbReference type="Proteomes" id="UP000054466">
    <property type="component" value="Unassembled WGS sequence"/>
</dbReference>
<dbReference type="GeneID" id="27346748"/>
<accession>A0A0D2C9U9</accession>
<evidence type="ECO:0000313" key="7">
    <source>
        <dbReference type="EMBL" id="KIW27853.1"/>
    </source>
</evidence>
<evidence type="ECO:0000259" key="6">
    <source>
        <dbReference type="Pfam" id="PF09364"/>
    </source>
</evidence>
<keyword evidence="8" id="KW-1185">Reference proteome</keyword>
<dbReference type="PROSITE" id="PS60002">
    <property type="entry name" value="PHOSPHOKETOLASE_1"/>
    <property type="match status" value="1"/>
</dbReference>
<name>A0A0D2C9U9_9EURO</name>
<dbReference type="HAMAP" id="MF_01403">
    <property type="entry name" value="Phosphoketolase"/>
    <property type="match status" value="1"/>
</dbReference>
<evidence type="ECO:0000256" key="3">
    <source>
        <dbReference type="ARBA" id="ARBA00023052"/>
    </source>
</evidence>
<keyword evidence="4" id="KW-0456">Lyase</keyword>
<dbReference type="InterPro" id="IPR029061">
    <property type="entry name" value="THDP-binding"/>
</dbReference>
<feature type="domain" description="Xylulose 5-phosphate/Fructose 6-phosphate phosphoketolase C-terminal" evidence="5">
    <location>
        <begin position="608"/>
        <end position="809"/>
    </location>
</feature>
<evidence type="ECO:0000256" key="1">
    <source>
        <dbReference type="ARBA" id="ARBA00001964"/>
    </source>
</evidence>
<gene>
    <name evidence="7" type="ORF">PV07_07554</name>
</gene>
<dbReference type="HOGENOM" id="CLU_013954_2_0_1"/>
<organism evidence="7 8">
    <name type="scientific">Cladophialophora immunda</name>
    <dbReference type="NCBI Taxonomy" id="569365"/>
    <lineage>
        <taxon>Eukaryota</taxon>
        <taxon>Fungi</taxon>
        <taxon>Dikarya</taxon>
        <taxon>Ascomycota</taxon>
        <taxon>Pezizomycotina</taxon>
        <taxon>Eurotiomycetes</taxon>
        <taxon>Chaetothyriomycetidae</taxon>
        <taxon>Chaetothyriales</taxon>
        <taxon>Herpotrichiellaceae</taxon>
        <taxon>Cladophialophora</taxon>
    </lineage>
</organism>
<dbReference type="PIRSF" id="PIRSF017245">
    <property type="entry name" value="Phosphoketolase"/>
    <property type="match status" value="1"/>
</dbReference>
<reference evidence="7 8" key="1">
    <citation type="submission" date="2015-01" db="EMBL/GenBank/DDBJ databases">
        <title>The Genome Sequence of Cladophialophora immunda CBS83496.</title>
        <authorList>
            <consortium name="The Broad Institute Genomics Platform"/>
            <person name="Cuomo C."/>
            <person name="de Hoog S."/>
            <person name="Gorbushina A."/>
            <person name="Stielow B."/>
            <person name="Teixiera M."/>
            <person name="Abouelleil A."/>
            <person name="Chapman S.B."/>
            <person name="Priest M."/>
            <person name="Young S.K."/>
            <person name="Wortman J."/>
            <person name="Nusbaum C."/>
            <person name="Birren B."/>
        </authorList>
    </citation>
    <scope>NUCLEOTIDE SEQUENCE [LARGE SCALE GENOMIC DNA]</scope>
    <source>
        <strain evidence="7 8">CBS 83496</strain>
    </source>
</reference>
<dbReference type="InterPro" id="IPR019790">
    <property type="entry name" value="Xul5P/Fru6P_PKetolase_CS"/>
</dbReference>
<dbReference type="NCBIfam" id="NF003617">
    <property type="entry name" value="PRK05261.1-2"/>
    <property type="match status" value="1"/>
</dbReference>
<dbReference type="PANTHER" id="PTHR31273">
    <property type="entry name" value="PHOSPHOKETOLASE-RELATED"/>
    <property type="match status" value="1"/>
</dbReference>
<dbReference type="GO" id="GO:0005975">
    <property type="term" value="P:carbohydrate metabolic process"/>
    <property type="evidence" value="ECO:0007669"/>
    <property type="project" value="InterPro"/>
</dbReference>
<dbReference type="InterPro" id="IPR009014">
    <property type="entry name" value="Transketo_C/PFOR_II"/>
</dbReference>
<proteinExistence type="inferred from homology"/>
<evidence type="ECO:0000313" key="8">
    <source>
        <dbReference type="Proteomes" id="UP000054466"/>
    </source>
</evidence>
<dbReference type="NCBIfam" id="NF003619">
    <property type="entry name" value="PRK05261.1-4"/>
    <property type="match status" value="1"/>
</dbReference>
<protein>
    <recommendedName>
        <fullName evidence="9">Phosphoketolase</fullName>
    </recommendedName>
</protein>
<evidence type="ECO:0008006" key="9">
    <source>
        <dbReference type="Google" id="ProtNLM"/>
    </source>
</evidence>
<dbReference type="Pfam" id="PF09363">
    <property type="entry name" value="XFP_C"/>
    <property type="match status" value="1"/>
</dbReference>
<dbReference type="GO" id="GO:0016832">
    <property type="term" value="F:aldehyde-lyase activity"/>
    <property type="evidence" value="ECO:0007669"/>
    <property type="project" value="InterPro"/>
</dbReference>
<dbReference type="Pfam" id="PF03894">
    <property type="entry name" value="XFP"/>
    <property type="match status" value="1"/>
</dbReference>
<feature type="domain" description="Xylulose 5-phosphate/Fructose 6-phosphate phosphoketolase N-terminal" evidence="6">
    <location>
        <begin position="30"/>
        <end position="390"/>
    </location>
</feature>
<dbReference type="InterPro" id="IPR023962">
    <property type="entry name" value="Phosphoketolase"/>
</dbReference>
<dbReference type="CDD" id="cd02011">
    <property type="entry name" value="TPP_PK"/>
    <property type="match status" value="1"/>
</dbReference>
<dbReference type="STRING" id="569365.A0A0D2C9U9"/>
<dbReference type="Pfam" id="PF09364">
    <property type="entry name" value="XFP_N"/>
    <property type="match status" value="1"/>
</dbReference>
<sequence>MSSTAQEDVSVESISSFGKARSTVKGEPLSSDELKLQDDYMRASLYLCLGMLYLKKNPLLKEPLTVEDLKARLLGHWGSDAGQVFTYVNMNRLIKKYDLDVIFVSGPGHGAPAVISQAYLEGVYSEVYPDKSEDEEGMRKFFKQFSFPGGIGSHATPETPGSLHEGGELGYSISHAFGTVFDHPNLIALTMVGDGESETGPLATSWHSTKFLNPITDGAVLPVLHLNGYKINNPTILARISHKELEALFIGYGWTPYFVEGSDPLSMHQAMAATLEKCVLEIRAHQKKARDSGKAFRPLWPMIVLRSPKGWTGPRIVDGHYLEGFWRAHQIPLPDVASSHAHLKLLEQWMKSYTPEKYFGEDGKLIPDLKKLVPAGNRRMSANPIANGGLLKKPLLMPDFRNYKLACEKGGITEAPSMSNMAIFLRDIVAKNPHNFRLFGPDETESNKLAGVYEAGKKVWMGEYFEEDEDGGNLAFDGRVMEMLSEHTVEGWLEGYLLSGRHGMLNSYEPFIHIIDSMVNQHCKWIEKCLEVEWRAKIASLNILLTATVWRQDHNGFTHQDPGFLDVVCNKSPEVVRIYLPPDGNCLLSVMDHCFRSSNYVNVIVADKQNHLQYLDMDAAIEHCTKGAGIWDWASNDQGQEPDVVMASCGDVPTMEALAATALLREYIPELKIRFVNVVDLFKLIPEHDHPHGMSQREFEAIFTPNRPVIFNFHSYPWLIHRLTAQRPSQANLHVRGYNEKGNIDTPLELAIRNRTDRFSLAIEALDRMPELGNKGASAREKLLSSQIKYRTAAFNDGIDPEEIRKWVWPF</sequence>
<evidence type="ECO:0000256" key="4">
    <source>
        <dbReference type="ARBA" id="ARBA00023239"/>
    </source>
</evidence>
<dbReference type="EMBL" id="KN847043">
    <property type="protein sequence ID" value="KIW27853.1"/>
    <property type="molecule type" value="Genomic_DNA"/>
</dbReference>
<dbReference type="Gene3D" id="3.40.50.970">
    <property type="match status" value="2"/>
</dbReference>
<dbReference type="OrthoDB" id="2532903at2759"/>
<dbReference type="SUPFAM" id="SSF52518">
    <property type="entry name" value="Thiamin diphosphate-binding fold (THDP-binding)"/>
    <property type="match status" value="2"/>
</dbReference>
<keyword evidence="3" id="KW-0786">Thiamine pyrophosphate</keyword>
<dbReference type="RefSeq" id="XP_016248069.1">
    <property type="nucleotide sequence ID" value="XM_016394650.1"/>
</dbReference>
<dbReference type="InterPro" id="IPR018969">
    <property type="entry name" value="Xul5P/Fru6P_PKetolase_C"/>
</dbReference>
<dbReference type="Gene3D" id="3.40.50.920">
    <property type="match status" value="1"/>
</dbReference>
<comment type="similarity">
    <text evidence="2">Belongs to the XFP family.</text>
</comment>
<evidence type="ECO:0000259" key="5">
    <source>
        <dbReference type="Pfam" id="PF09363"/>
    </source>
</evidence>
<comment type="cofactor">
    <cofactor evidence="1">
        <name>thiamine diphosphate</name>
        <dbReference type="ChEBI" id="CHEBI:58937"/>
    </cofactor>
</comment>
<dbReference type="AlphaFoldDB" id="A0A0D2C9U9"/>
<dbReference type="InterPro" id="IPR018970">
    <property type="entry name" value="Xul5P/Fru6P_PKetolase_N"/>
</dbReference>
<dbReference type="InterPro" id="IPR019789">
    <property type="entry name" value="Xul5P/Fru6P_PKetolase_ThDP_BS"/>
</dbReference>
<evidence type="ECO:0000256" key="2">
    <source>
        <dbReference type="ARBA" id="ARBA00005623"/>
    </source>
</evidence>
<dbReference type="VEuPathDB" id="FungiDB:PV07_07554"/>